<dbReference type="PANTHER" id="PTHR16305:SF35">
    <property type="entry name" value="TRANSCRIPTIONAL ACTIVATOR DOMAIN"/>
    <property type="match status" value="1"/>
</dbReference>
<keyword evidence="5" id="KW-1185">Reference proteome</keyword>
<dbReference type="Proteomes" id="UP001144313">
    <property type="component" value="Unassembled WGS sequence"/>
</dbReference>
<feature type="domain" description="Orc1-like AAA ATPase" evidence="3">
    <location>
        <begin position="16"/>
        <end position="177"/>
    </location>
</feature>
<evidence type="ECO:0000313" key="5">
    <source>
        <dbReference type="Proteomes" id="UP001144313"/>
    </source>
</evidence>
<protein>
    <recommendedName>
        <fullName evidence="3">Orc1-like AAA ATPase domain-containing protein</fullName>
    </recommendedName>
</protein>
<dbReference type="EMBL" id="BSDT01000001">
    <property type="protein sequence ID" value="GLI42107.1"/>
    <property type="molecule type" value="Genomic_DNA"/>
</dbReference>
<dbReference type="Pfam" id="PF13191">
    <property type="entry name" value="AAA_16"/>
    <property type="match status" value="1"/>
</dbReference>
<evidence type="ECO:0000259" key="3">
    <source>
        <dbReference type="Pfam" id="PF13191"/>
    </source>
</evidence>
<evidence type="ECO:0000256" key="2">
    <source>
        <dbReference type="ARBA" id="ARBA00022840"/>
    </source>
</evidence>
<evidence type="ECO:0000313" key="4">
    <source>
        <dbReference type="EMBL" id="GLI42107.1"/>
    </source>
</evidence>
<comment type="caution">
    <text evidence="4">The sequence shown here is derived from an EMBL/GenBank/DDBJ whole genome shotgun (WGS) entry which is preliminary data.</text>
</comment>
<dbReference type="GO" id="GO:0005524">
    <property type="term" value="F:ATP binding"/>
    <property type="evidence" value="ECO:0007669"/>
    <property type="project" value="UniProtKB-KW"/>
</dbReference>
<dbReference type="PANTHER" id="PTHR16305">
    <property type="entry name" value="TESTICULAR SOLUBLE ADENYLYL CYCLASE"/>
    <property type="match status" value="1"/>
</dbReference>
<dbReference type="GO" id="GO:0004016">
    <property type="term" value="F:adenylate cyclase activity"/>
    <property type="evidence" value="ECO:0007669"/>
    <property type="project" value="TreeGrafter"/>
</dbReference>
<dbReference type="SUPFAM" id="SSF52540">
    <property type="entry name" value="P-loop containing nucleoside triphosphate hydrolases"/>
    <property type="match status" value="1"/>
</dbReference>
<evidence type="ECO:0000256" key="1">
    <source>
        <dbReference type="ARBA" id="ARBA00022741"/>
    </source>
</evidence>
<keyword evidence="2" id="KW-0067">ATP-binding</keyword>
<dbReference type="GO" id="GO:0005737">
    <property type="term" value="C:cytoplasm"/>
    <property type="evidence" value="ECO:0007669"/>
    <property type="project" value="TreeGrafter"/>
</dbReference>
<organism evidence="4 5">
    <name type="scientific">Glycomyces algeriensis</name>
    <dbReference type="NCBI Taxonomy" id="256037"/>
    <lineage>
        <taxon>Bacteria</taxon>
        <taxon>Bacillati</taxon>
        <taxon>Actinomycetota</taxon>
        <taxon>Actinomycetes</taxon>
        <taxon>Glycomycetales</taxon>
        <taxon>Glycomycetaceae</taxon>
        <taxon>Glycomyces</taxon>
    </lineage>
</organism>
<dbReference type="AlphaFoldDB" id="A0A9W6G882"/>
<sequence>MAHVGPFGHTGRVTILIGRDHPAAALRSAVQRTVHSHGGLALVTGEAGIGKSTLVTDIAAAFRGELTVAFATSWESEAVPDHWLWVQVLRSLRAQLGDETWQELHPAPPVAALLGLGDGSAPAQFELYDAVTQILISASQRGPVLVVLDDLHFADPGSLELLKFASQHTWFERVLFVATYRDSEIDPGHRLRARMLPLVAKATMISLEGLDEHGVAELCRTTVGDAPDADTVAEITRRTGGNPFFVEQTAQLWASGQRVDATTAGMRDALQRRIDQLPEPLVRMLTLASVGGREFHAGVMSQASGLDLHRIESALDAACQTRLVRRESDRYVFVHDLVRETLYNTMTSDEAAHHHGCIVRALVADESLQKLMLSTEIAHHAWLAGDDLDPVIAVEFLERAATESRGCLSAPGAEKYFRRALERCTPAMVRRRILLRLELAGTVKWLQREEESWKLYDQAVLEARDSGDPMLLARAAIELPQNERVDALCRLKADAYEALAGKRPDPALDHDGLTRQLNYEFLMAARQTGDDEEVAFGLWATHSVDWGPGTAAARQVIVEELDEITRRTGDVDMRLFAASLRWVAMLEQGDPAFRSQVDLFCALAENSDSERWHSGADIDHAVIDIVQGRWDSAAERIDKAYAVAGDDPMNDHMMRHLRWELAFARGEAPEPAPDSWRTHFGVWHSDLLTGLSAVRRGDLDEAHRVKARLDGEADPHDAWVSLRLRFEVELAAAEGDTEAIAALRERLEPHEGEWLVALWGSSVHGPISHWLGVLAAASGDHARATAHFAAAIEQAERLDAPPWAEAARSALAEIAAPAPEPERRTAAATGAVFRRDGSTWTLRYEGRGVHLPHTKGLADLHRLLQRPGVEVSAVDLLAVPLNDLEGGEAVTADARLGGDDLLDAEARARYRDHLETLDEQIDTAAALGDDARAARLDAERQALIEQLKAATGLGGRSRRLGDNAERARKSVTNRIRNTLKKIEAVHPALARHLSAAVATGSACVYRPETEAPHWEL</sequence>
<reference evidence="4" key="1">
    <citation type="submission" date="2022-12" db="EMBL/GenBank/DDBJ databases">
        <title>Reference genome sequencing for broad-spectrum identification of bacterial and archaeal isolates by mass spectrometry.</title>
        <authorList>
            <person name="Sekiguchi Y."/>
            <person name="Tourlousse D.M."/>
        </authorList>
    </citation>
    <scope>NUCLEOTIDE SEQUENCE</scope>
    <source>
        <strain evidence="4">LLR39Z86</strain>
    </source>
</reference>
<proteinExistence type="predicted"/>
<dbReference type="InterPro" id="IPR041664">
    <property type="entry name" value="AAA_16"/>
</dbReference>
<dbReference type="InterPro" id="IPR027417">
    <property type="entry name" value="P-loop_NTPase"/>
</dbReference>
<gene>
    <name evidence="4" type="ORF">GALLR39Z86_19570</name>
</gene>
<accession>A0A9W6G882</accession>
<dbReference type="Gene3D" id="3.40.50.300">
    <property type="entry name" value="P-loop containing nucleotide triphosphate hydrolases"/>
    <property type="match status" value="1"/>
</dbReference>
<keyword evidence="1" id="KW-0547">Nucleotide-binding</keyword>
<name>A0A9W6G882_9ACTN</name>